<name>A0A645J5T0_9ZZZZ</name>
<sequence length="159" mass="18384">MAVAKCNDGTCSLALGITGYTKASEMFRKLEKGSPRRRALIRKIAALGAGMHNAGLAHQDFYLVHVFVRESENDSIYLIDLQRVICNHALSRRWIIKDLGQMIFSMYEYLSKREIMIFCLEYCRKRNGIESKKDAVSLIRSAFRKANSIRRRHNRKQKV</sequence>
<comment type="caution">
    <text evidence="1">The sequence shown here is derived from an EMBL/GenBank/DDBJ whole genome shotgun (WGS) entry which is preliminary data.</text>
</comment>
<dbReference type="AlphaFoldDB" id="A0A645J5T0"/>
<organism evidence="1">
    <name type="scientific">bioreactor metagenome</name>
    <dbReference type="NCBI Taxonomy" id="1076179"/>
    <lineage>
        <taxon>unclassified sequences</taxon>
        <taxon>metagenomes</taxon>
        <taxon>ecological metagenomes</taxon>
    </lineage>
</organism>
<accession>A0A645J5T0</accession>
<dbReference type="Pfam" id="PF06293">
    <property type="entry name" value="Kdo"/>
    <property type="match status" value="1"/>
</dbReference>
<dbReference type="EMBL" id="VSSQ01131256">
    <property type="protein sequence ID" value="MPN58500.1"/>
    <property type="molecule type" value="Genomic_DNA"/>
</dbReference>
<proteinExistence type="predicted"/>
<evidence type="ECO:0000313" key="1">
    <source>
        <dbReference type="EMBL" id="MPN58500.1"/>
    </source>
</evidence>
<evidence type="ECO:0008006" key="2">
    <source>
        <dbReference type="Google" id="ProtNLM"/>
    </source>
</evidence>
<protein>
    <recommendedName>
        <fullName evidence="2">Lipopolysaccharide core heptose(I) kinase RfaP</fullName>
    </recommendedName>
</protein>
<gene>
    <name evidence="1" type="ORF">SDC9_206205</name>
</gene>
<reference evidence="1" key="1">
    <citation type="submission" date="2019-08" db="EMBL/GenBank/DDBJ databases">
        <authorList>
            <person name="Kucharzyk K."/>
            <person name="Murdoch R.W."/>
            <person name="Higgins S."/>
            <person name="Loffler F."/>
        </authorList>
    </citation>
    <scope>NUCLEOTIDE SEQUENCE</scope>
</reference>